<proteinExistence type="predicted"/>
<keyword evidence="10" id="KW-1185">Reference proteome</keyword>
<evidence type="ECO:0000256" key="3">
    <source>
        <dbReference type="ARBA" id="ARBA00023159"/>
    </source>
</evidence>
<dbReference type="AlphaFoldDB" id="A0AAV9ZZN4"/>
<accession>A0AAV9ZZN4</accession>
<keyword evidence="3" id="KW-0010">Activator</keyword>
<dbReference type="GO" id="GO:0090575">
    <property type="term" value="C:RNA polymerase II transcription regulator complex"/>
    <property type="evidence" value="ECO:0007669"/>
    <property type="project" value="TreeGrafter"/>
</dbReference>
<name>A0AAV9ZZN4_9AGAR</name>
<dbReference type="Pfam" id="PF00010">
    <property type="entry name" value="HLH"/>
    <property type="match status" value="1"/>
</dbReference>
<dbReference type="InterPro" id="IPR036638">
    <property type="entry name" value="HLH_DNA-bd_sf"/>
</dbReference>
<dbReference type="GO" id="GO:0045944">
    <property type="term" value="P:positive regulation of transcription by RNA polymerase II"/>
    <property type="evidence" value="ECO:0007669"/>
    <property type="project" value="TreeGrafter"/>
</dbReference>
<reference evidence="9 10" key="1">
    <citation type="journal article" date="2024" name="J Genomics">
        <title>Draft genome sequencing and assembly of Favolaschia claudopus CIRM-BRFM 2984 isolated from oak limbs.</title>
        <authorList>
            <person name="Navarro D."/>
            <person name="Drula E."/>
            <person name="Chaduli D."/>
            <person name="Cazenave R."/>
            <person name="Ahrendt S."/>
            <person name="Wang J."/>
            <person name="Lipzen A."/>
            <person name="Daum C."/>
            <person name="Barry K."/>
            <person name="Grigoriev I.V."/>
            <person name="Favel A."/>
            <person name="Rosso M.N."/>
            <person name="Martin F."/>
        </authorList>
    </citation>
    <scope>NUCLEOTIDE SEQUENCE [LARGE SCALE GENOMIC DNA]</scope>
    <source>
        <strain evidence="9 10">CIRM-BRFM 2984</strain>
    </source>
</reference>
<evidence type="ECO:0000313" key="10">
    <source>
        <dbReference type="Proteomes" id="UP001362999"/>
    </source>
</evidence>
<feature type="coiled-coil region" evidence="6">
    <location>
        <begin position="130"/>
        <end position="164"/>
    </location>
</feature>
<protein>
    <recommendedName>
        <fullName evidence="8">BHLH domain-containing protein</fullName>
    </recommendedName>
</protein>
<dbReference type="GO" id="GO:0046983">
    <property type="term" value="F:protein dimerization activity"/>
    <property type="evidence" value="ECO:0007669"/>
    <property type="project" value="InterPro"/>
</dbReference>
<dbReference type="PROSITE" id="PS50888">
    <property type="entry name" value="BHLH"/>
    <property type="match status" value="1"/>
</dbReference>
<dbReference type="SMART" id="SM00353">
    <property type="entry name" value="HLH"/>
    <property type="match status" value="1"/>
</dbReference>
<keyword evidence="2" id="KW-0238">DNA-binding</keyword>
<dbReference type="PANTHER" id="PTHR10328:SF3">
    <property type="entry name" value="PROTEIN MAX"/>
    <property type="match status" value="1"/>
</dbReference>
<dbReference type="EMBL" id="JAWWNJ010000096">
    <property type="protein sequence ID" value="KAK6996698.1"/>
    <property type="molecule type" value="Genomic_DNA"/>
</dbReference>
<evidence type="ECO:0000259" key="8">
    <source>
        <dbReference type="PROSITE" id="PS50888"/>
    </source>
</evidence>
<evidence type="ECO:0000256" key="2">
    <source>
        <dbReference type="ARBA" id="ARBA00023125"/>
    </source>
</evidence>
<organism evidence="9 10">
    <name type="scientific">Favolaschia claudopus</name>
    <dbReference type="NCBI Taxonomy" id="2862362"/>
    <lineage>
        <taxon>Eukaryota</taxon>
        <taxon>Fungi</taxon>
        <taxon>Dikarya</taxon>
        <taxon>Basidiomycota</taxon>
        <taxon>Agaricomycotina</taxon>
        <taxon>Agaricomycetes</taxon>
        <taxon>Agaricomycetidae</taxon>
        <taxon>Agaricales</taxon>
        <taxon>Marasmiineae</taxon>
        <taxon>Mycenaceae</taxon>
        <taxon>Favolaschia</taxon>
    </lineage>
</organism>
<evidence type="ECO:0000256" key="7">
    <source>
        <dbReference type="SAM" id="MobiDB-lite"/>
    </source>
</evidence>
<gene>
    <name evidence="9" type="ORF">R3P38DRAFT_3070107</name>
</gene>
<comment type="caution">
    <text evidence="9">The sequence shown here is derived from an EMBL/GenBank/DDBJ whole genome shotgun (WGS) entry which is preliminary data.</text>
</comment>
<keyword evidence="1" id="KW-0805">Transcription regulation</keyword>
<evidence type="ECO:0000256" key="4">
    <source>
        <dbReference type="ARBA" id="ARBA00023163"/>
    </source>
</evidence>
<feature type="domain" description="BHLH" evidence="8">
    <location>
        <begin position="74"/>
        <end position="126"/>
    </location>
</feature>
<feature type="region of interest" description="Disordered" evidence="7">
    <location>
        <begin position="55"/>
        <end position="89"/>
    </location>
</feature>
<evidence type="ECO:0000313" key="9">
    <source>
        <dbReference type="EMBL" id="KAK6996698.1"/>
    </source>
</evidence>
<evidence type="ECO:0000256" key="6">
    <source>
        <dbReference type="SAM" id="Coils"/>
    </source>
</evidence>
<dbReference type="GO" id="GO:0003677">
    <property type="term" value="F:DNA binding"/>
    <property type="evidence" value="ECO:0007669"/>
    <property type="project" value="UniProtKB-KW"/>
</dbReference>
<feature type="compositionally biased region" description="Basic and acidic residues" evidence="7">
    <location>
        <begin position="66"/>
        <end position="86"/>
    </location>
</feature>
<evidence type="ECO:0000256" key="1">
    <source>
        <dbReference type="ARBA" id="ARBA00023015"/>
    </source>
</evidence>
<keyword evidence="4" id="KW-0804">Transcription</keyword>
<dbReference type="SUPFAM" id="SSF47459">
    <property type="entry name" value="HLH, helix-loop-helix DNA-binding domain"/>
    <property type="match status" value="1"/>
</dbReference>
<dbReference type="GO" id="GO:0003700">
    <property type="term" value="F:DNA-binding transcription factor activity"/>
    <property type="evidence" value="ECO:0007669"/>
    <property type="project" value="TreeGrafter"/>
</dbReference>
<evidence type="ECO:0000256" key="5">
    <source>
        <dbReference type="ARBA" id="ARBA00023242"/>
    </source>
</evidence>
<keyword evidence="5" id="KW-0539">Nucleus</keyword>
<dbReference type="Proteomes" id="UP001362999">
    <property type="component" value="Unassembled WGS sequence"/>
</dbReference>
<dbReference type="InterPro" id="IPR011598">
    <property type="entry name" value="bHLH_dom"/>
</dbReference>
<dbReference type="Gene3D" id="4.10.280.10">
    <property type="entry name" value="Helix-loop-helix DNA-binding domain"/>
    <property type="match status" value="1"/>
</dbReference>
<dbReference type="PANTHER" id="PTHR10328">
    <property type="entry name" value="PROTEIN MAX MYC-ASSOCIATED FACTOR X"/>
    <property type="match status" value="1"/>
</dbReference>
<sequence>MLEIQKSVTNTRKTPALALSTYSFSGHTTSPLSPPPVNSPDTPLHFVNITGEEAMNGFPGTRYHRPPSEARKAARRDTHNAAERQRRGNLTKHFLTLSSLLYTFDPNRRQTRSDIVNSTMAHIRASRRHAGLAAEELRAMQNEAETLRREANEWRAQAGMARLEEPWRDQYFRVLLLDAELSLQCFNDVPVEDNQEGEEVYSSRSEPGCAQDIGTSPEGAEYVDDNLGVGNWYESGYPRDENTAHMVSGVHPPITQPVQESLVWNTYGFPSVSMGNYRDPPEVSEALQGADTASEGRV</sequence>
<keyword evidence="6" id="KW-0175">Coiled coil</keyword>